<dbReference type="SUPFAM" id="SSF57196">
    <property type="entry name" value="EGF/Laminin"/>
    <property type="match status" value="5"/>
</dbReference>
<dbReference type="CDD" id="cd00054">
    <property type="entry name" value="EGF_CA"/>
    <property type="match status" value="5"/>
</dbReference>
<dbReference type="FunFam" id="2.10.25.10:FF:000004">
    <property type="entry name" value="Neurogenic locus notch 1"/>
    <property type="match status" value="1"/>
</dbReference>
<comment type="caution">
    <text evidence="21">The sequence shown here is derived from an EMBL/GenBank/DDBJ whole genome shotgun (WGS) entry which is preliminary data.</text>
</comment>
<feature type="disulfide bond" evidence="14">
    <location>
        <begin position="171"/>
        <end position="180"/>
    </location>
</feature>
<dbReference type="EMBL" id="JBJQND010000015">
    <property type="protein sequence ID" value="KAL3851647.1"/>
    <property type="molecule type" value="Genomic_DNA"/>
</dbReference>
<evidence type="ECO:0000256" key="2">
    <source>
        <dbReference type="ARBA" id="ARBA00004613"/>
    </source>
</evidence>
<evidence type="ECO:0000256" key="16">
    <source>
        <dbReference type="SAM" id="MobiDB-lite"/>
    </source>
</evidence>
<evidence type="ECO:0000256" key="15">
    <source>
        <dbReference type="RuleBase" id="RU280815"/>
    </source>
</evidence>
<dbReference type="GO" id="GO:0007399">
    <property type="term" value="P:nervous system development"/>
    <property type="evidence" value="ECO:0007669"/>
    <property type="project" value="UniProtKB-ARBA"/>
</dbReference>
<evidence type="ECO:0000256" key="1">
    <source>
        <dbReference type="ARBA" id="ARBA00004479"/>
    </source>
</evidence>
<feature type="disulfide bond" evidence="13">
    <location>
        <begin position="393"/>
        <end position="402"/>
    </location>
</feature>
<dbReference type="PRINTS" id="PR00010">
    <property type="entry name" value="EGFBLOOD"/>
</dbReference>
<dbReference type="InterPro" id="IPR000152">
    <property type="entry name" value="EGF-type_Asp/Asn_hydroxyl_site"/>
</dbReference>
<dbReference type="PROSITE" id="PS01187">
    <property type="entry name" value="EGF_CA"/>
    <property type="match status" value="2"/>
</dbReference>
<evidence type="ECO:0000256" key="10">
    <source>
        <dbReference type="ARBA" id="ARBA00023136"/>
    </source>
</evidence>
<feature type="disulfide bond" evidence="14">
    <location>
        <begin position="184"/>
        <end position="196"/>
    </location>
</feature>
<evidence type="ECO:0000313" key="22">
    <source>
        <dbReference type="Proteomes" id="UP001634394"/>
    </source>
</evidence>
<dbReference type="Proteomes" id="UP001634394">
    <property type="component" value="Unassembled WGS sequence"/>
</dbReference>
<evidence type="ECO:0000259" key="19">
    <source>
        <dbReference type="PROSITE" id="PS50026"/>
    </source>
</evidence>
<gene>
    <name evidence="21" type="ORF">ACJMK2_015378</name>
</gene>
<keyword evidence="8 15" id="KW-0677">Repeat</keyword>
<dbReference type="SMART" id="SM00051">
    <property type="entry name" value="DSL"/>
    <property type="match status" value="1"/>
</dbReference>
<dbReference type="Gene3D" id="2.10.25.140">
    <property type="match status" value="1"/>
</dbReference>
<dbReference type="GO" id="GO:0005576">
    <property type="term" value="C:extracellular region"/>
    <property type="evidence" value="ECO:0007669"/>
    <property type="project" value="UniProtKB-SubCell"/>
</dbReference>
<keyword evidence="22" id="KW-1185">Reference proteome</keyword>
<dbReference type="FunFam" id="2.10.25.10:FF:000434">
    <property type="entry name" value="Predicted protein"/>
    <property type="match status" value="1"/>
</dbReference>
<evidence type="ECO:0000259" key="20">
    <source>
        <dbReference type="PROSITE" id="PS51051"/>
    </source>
</evidence>
<proteinExistence type="predicted"/>
<feature type="disulfide bond" evidence="13">
    <location>
        <begin position="355"/>
        <end position="364"/>
    </location>
</feature>
<keyword evidence="3 15" id="KW-0217">Developmental protein</keyword>
<dbReference type="PROSITE" id="PS50026">
    <property type="entry name" value="EGF_3"/>
    <property type="match status" value="5"/>
</dbReference>
<dbReference type="SMART" id="SM00181">
    <property type="entry name" value="EGF"/>
    <property type="match status" value="5"/>
</dbReference>
<dbReference type="PANTHER" id="PTHR12916">
    <property type="entry name" value="CYTOCHROME C OXIDASE POLYPEPTIDE VIC-2"/>
    <property type="match status" value="1"/>
</dbReference>
<feature type="disulfide bond" evidence="13">
    <location>
        <begin position="317"/>
        <end position="326"/>
    </location>
</feature>
<evidence type="ECO:0000256" key="9">
    <source>
        <dbReference type="ARBA" id="ARBA00022989"/>
    </source>
</evidence>
<feature type="signal peptide" evidence="18">
    <location>
        <begin position="1"/>
        <end position="20"/>
    </location>
</feature>
<dbReference type="GO" id="GO:0007219">
    <property type="term" value="P:Notch signaling pathway"/>
    <property type="evidence" value="ECO:0007669"/>
    <property type="project" value="UniProtKB-ARBA"/>
</dbReference>
<dbReference type="FunFam" id="2.10.25.10:FF:000031">
    <property type="entry name" value="neurogenic locus notch homolog protein 3"/>
    <property type="match status" value="1"/>
</dbReference>
<evidence type="ECO:0000256" key="13">
    <source>
        <dbReference type="PROSITE-ProRule" id="PRU00076"/>
    </source>
</evidence>
<feature type="chain" id="PRO_5044725059" description="Delta-like protein" evidence="18">
    <location>
        <begin position="21"/>
        <end position="622"/>
    </location>
</feature>
<evidence type="ECO:0000256" key="7">
    <source>
        <dbReference type="ARBA" id="ARBA00022729"/>
    </source>
</evidence>
<keyword evidence="12" id="KW-0325">Glycoprotein</keyword>
<keyword evidence="9 15" id="KW-1133">Transmembrane helix</keyword>
<dbReference type="PANTHER" id="PTHR12916:SF4">
    <property type="entry name" value="UNINFLATABLE, ISOFORM C"/>
    <property type="match status" value="1"/>
</dbReference>
<dbReference type="FunFam" id="2.10.25.10:FF:000173">
    <property type="entry name" value="Neurogenic locus notch protein 2"/>
    <property type="match status" value="1"/>
</dbReference>
<evidence type="ECO:0000256" key="18">
    <source>
        <dbReference type="SAM" id="SignalP"/>
    </source>
</evidence>
<dbReference type="Pfam" id="PF01414">
    <property type="entry name" value="DSL"/>
    <property type="match status" value="1"/>
</dbReference>
<dbReference type="AlphaFoldDB" id="A0ABD3UQ40"/>
<evidence type="ECO:0000256" key="4">
    <source>
        <dbReference type="ARBA" id="ARBA00022525"/>
    </source>
</evidence>
<dbReference type="InterPro" id="IPR001774">
    <property type="entry name" value="DSL"/>
</dbReference>
<feature type="domain" description="EGF-like" evidence="19">
    <location>
        <begin position="216"/>
        <end position="252"/>
    </location>
</feature>
<evidence type="ECO:0000256" key="8">
    <source>
        <dbReference type="ARBA" id="ARBA00022737"/>
    </source>
</evidence>
<reference evidence="21 22" key="1">
    <citation type="submission" date="2024-11" db="EMBL/GenBank/DDBJ databases">
        <title>Chromosome-level genome assembly of the freshwater bivalve Anodonta woodiana.</title>
        <authorList>
            <person name="Chen X."/>
        </authorList>
    </citation>
    <scope>NUCLEOTIDE SEQUENCE [LARGE SCALE GENOMIC DNA]</scope>
    <source>
        <strain evidence="21">MN2024</strain>
        <tissue evidence="21">Gills</tissue>
    </source>
</reference>
<keyword evidence="5 13" id="KW-0245">EGF-like domain</keyword>
<keyword evidence="10 15" id="KW-0472">Membrane</keyword>
<feature type="disulfide bond" evidence="13">
    <location>
        <begin position="242"/>
        <end position="251"/>
    </location>
</feature>
<dbReference type="Pfam" id="PF07657">
    <property type="entry name" value="MNNL"/>
    <property type="match status" value="1"/>
</dbReference>
<dbReference type="InterPro" id="IPR018097">
    <property type="entry name" value="EGF_Ca-bd_CS"/>
</dbReference>
<keyword evidence="6 15" id="KW-0812">Transmembrane</keyword>
<keyword evidence="4" id="KW-0964">Secreted</keyword>
<feature type="domain" description="EGF-like" evidence="19">
    <location>
        <begin position="254"/>
        <end position="290"/>
    </location>
</feature>
<dbReference type="InterPro" id="IPR011651">
    <property type="entry name" value="Notch_ligand_N"/>
</dbReference>
<keyword evidence="11 13" id="KW-1015">Disulfide bond</keyword>
<comment type="subcellular location">
    <subcellularLocation>
        <location evidence="1 15">Membrane</location>
        <topology evidence="1 15">Single-pass type I membrane protein</topology>
    </subcellularLocation>
    <subcellularLocation>
        <location evidence="2">Secreted</location>
    </subcellularLocation>
</comment>
<dbReference type="InterPro" id="IPR000742">
    <property type="entry name" value="EGF"/>
</dbReference>
<feature type="region of interest" description="Disordered" evidence="16">
    <location>
        <begin position="597"/>
        <end position="622"/>
    </location>
</feature>
<comment type="function">
    <text evidence="15">Putative Notch ligand involved in the mediation of Notch signaling.</text>
</comment>
<feature type="domain" description="EGF-like" evidence="19">
    <location>
        <begin position="367"/>
        <end position="403"/>
    </location>
</feature>
<organism evidence="21 22">
    <name type="scientific">Sinanodonta woodiana</name>
    <name type="common">Chinese pond mussel</name>
    <name type="synonym">Anodonta woodiana</name>
    <dbReference type="NCBI Taxonomy" id="1069815"/>
    <lineage>
        <taxon>Eukaryota</taxon>
        <taxon>Metazoa</taxon>
        <taxon>Spiralia</taxon>
        <taxon>Lophotrochozoa</taxon>
        <taxon>Mollusca</taxon>
        <taxon>Bivalvia</taxon>
        <taxon>Autobranchia</taxon>
        <taxon>Heteroconchia</taxon>
        <taxon>Palaeoheterodonta</taxon>
        <taxon>Unionida</taxon>
        <taxon>Unionoidea</taxon>
        <taxon>Unionidae</taxon>
        <taxon>Unioninae</taxon>
        <taxon>Sinanodonta</taxon>
    </lineage>
</organism>
<protein>
    <recommendedName>
        <fullName evidence="15">Delta-like protein</fullName>
    </recommendedName>
</protein>
<feature type="transmembrane region" description="Helical" evidence="17">
    <location>
        <begin position="529"/>
        <end position="551"/>
    </location>
</feature>
<dbReference type="PROSITE" id="PS00022">
    <property type="entry name" value="EGF_1"/>
    <property type="match status" value="5"/>
</dbReference>
<evidence type="ECO:0000256" key="14">
    <source>
        <dbReference type="PROSITE-ProRule" id="PRU00377"/>
    </source>
</evidence>
<feature type="domain" description="EGF-like" evidence="19">
    <location>
        <begin position="329"/>
        <end position="365"/>
    </location>
</feature>
<dbReference type="Gene3D" id="2.60.40.3510">
    <property type="match status" value="1"/>
</dbReference>
<accession>A0ABD3UQ40</accession>
<dbReference type="Gene3D" id="2.10.25.10">
    <property type="entry name" value="Laminin"/>
    <property type="match status" value="5"/>
</dbReference>
<dbReference type="Pfam" id="PF00008">
    <property type="entry name" value="EGF"/>
    <property type="match status" value="5"/>
</dbReference>
<feature type="domain" description="DSL" evidence="20">
    <location>
        <begin position="169"/>
        <end position="213"/>
    </location>
</feature>
<dbReference type="PROSITE" id="PS51051">
    <property type="entry name" value="DSL"/>
    <property type="match status" value="1"/>
</dbReference>
<dbReference type="InterPro" id="IPR001881">
    <property type="entry name" value="EGF-like_Ca-bd_dom"/>
</dbReference>
<evidence type="ECO:0000256" key="3">
    <source>
        <dbReference type="ARBA" id="ARBA00022473"/>
    </source>
</evidence>
<name>A0ABD3UQ40_SINWO</name>
<dbReference type="FunFam" id="2.10.25.10:FF:000045">
    <property type="entry name" value="Slit guidance ligand 2"/>
    <property type="match status" value="1"/>
</dbReference>
<comment type="caution">
    <text evidence="13">Lacks conserved residue(s) required for the propagation of feature annotation.</text>
</comment>
<evidence type="ECO:0000256" key="11">
    <source>
        <dbReference type="ARBA" id="ARBA00023157"/>
    </source>
</evidence>
<dbReference type="FunFam" id="2.10.25.140:FF:000001">
    <property type="entry name" value="Delta-like protein"/>
    <property type="match status" value="1"/>
</dbReference>
<feature type="domain" description="EGF-like" evidence="19">
    <location>
        <begin position="291"/>
        <end position="327"/>
    </location>
</feature>
<dbReference type="GO" id="GO:0016020">
    <property type="term" value="C:membrane"/>
    <property type="evidence" value="ECO:0007669"/>
    <property type="project" value="UniProtKB-SubCell"/>
</dbReference>
<sequence>MHNNFVHFMMILLQVSVVYCGGKVSLRFIRFENPRGEGHNGHCCDGRSIFCVGSCDHVFTICLDNSYGSNSVSHCPYGRMDSGEIAEADTIVFYDRIGRLLNPLEFTFDTWPVSMKLKVHIVDYDDNDNDFVDFITNIIEMTPAPSVELARPSRLVLRRRVRLDVDVSVYCDPDFYGSMCDIYCKSSDNSLGHYTCSIDGAKLCMKGWVGRNCDRNHDDCAGHTCQHGATCIDRHLGYSCICPNGFTGDKCEEEIDECELSPCANGATCIDRVGHFECHCLNGWFGRLCQNYSACYSGPCQNGGTCFNVGGSYLCICPEGWTGSQCMEDVLECSSNPCQFNGTCVEGFKSYQCECPDGLNGLNCETNVDECANTTCLHNSTCVDLINDFECICVNGTTGKHCETVIDQYERHLFSFIIPRKVEETLTDTLQKILTDILVEHGLADPKEINMRTTMENIGGKHGNIETNVTVVVCVRDTVLSYEELENMLTPERLDALNNIFPDNVKTKEARSDQLTAESSRKEHWITSFWYVAVILGVVLVVIVLVATAVCRQRRRKNMSTKKTETVVSYWVHPRDESEITPLPMGFENVTYMEYQPDELPTSQPDELPTIQPDGLPTFQPN</sequence>
<dbReference type="SMART" id="SM00179">
    <property type="entry name" value="EGF_CA"/>
    <property type="match status" value="5"/>
</dbReference>
<evidence type="ECO:0000313" key="21">
    <source>
        <dbReference type="EMBL" id="KAL3851649.1"/>
    </source>
</evidence>
<evidence type="ECO:0000256" key="5">
    <source>
        <dbReference type="ARBA" id="ARBA00022536"/>
    </source>
</evidence>
<feature type="disulfide bond" evidence="13">
    <location>
        <begin position="280"/>
        <end position="289"/>
    </location>
</feature>
<feature type="disulfide bond" evidence="14">
    <location>
        <begin position="204"/>
        <end position="213"/>
    </location>
</feature>
<evidence type="ECO:0000256" key="12">
    <source>
        <dbReference type="ARBA" id="ARBA00023180"/>
    </source>
</evidence>
<dbReference type="EMBL" id="JBJQND010000015">
    <property type="protein sequence ID" value="KAL3851649.1"/>
    <property type="molecule type" value="Genomic_DNA"/>
</dbReference>
<evidence type="ECO:0000256" key="17">
    <source>
        <dbReference type="SAM" id="Phobius"/>
    </source>
</evidence>
<keyword evidence="7 15" id="KW-0732">Signal</keyword>
<dbReference type="PROSITE" id="PS01186">
    <property type="entry name" value="EGF_2"/>
    <property type="match status" value="3"/>
</dbReference>
<evidence type="ECO:0000256" key="6">
    <source>
        <dbReference type="ARBA" id="ARBA00022692"/>
    </source>
</evidence>
<dbReference type="PROSITE" id="PS00010">
    <property type="entry name" value="ASX_HYDROXYL"/>
    <property type="match status" value="4"/>
</dbReference>